<evidence type="ECO:0000313" key="2">
    <source>
        <dbReference type="EMBL" id="CAB4882212.1"/>
    </source>
</evidence>
<sequence>MSAALAALVVTDAVAPARPLADALLVQTAADRLEIVVVAPQDELEQTVALFTAGGFAAVRAVACDVPRDGLAAARCAGIRAAQAPVVVFTETHCFPEPGWARALIAAHAAGPAAVGPVFRNGNPATRSSTSGFLAHYGTFATPPPPPPYADLPGHNSSYARDLLLGFGDELTELLKLEYVLHARLRAAGHELLLAPDAVCDHFNVSRRRAGLREGYLSGRLFAPARASGWSLPRRLGYALAWPLITALRVRRHAADARRIGLRLTPGLALVLVLRLAVTSVGEAVGYLAGPGGAQAPLLEMELRRDRYFAGREAPERAVLEAIAR</sequence>
<proteinExistence type="predicted"/>
<reference evidence="2" key="1">
    <citation type="submission" date="2020-05" db="EMBL/GenBank/DDBJ databases">
        <authorList>
            <person name="Chiriac C."/>
            <person name="Salcher M."/>
            <person name="Ghai R."/>
            <person name="Kavagutti S V."/>
        </authorList>
    </citation>
    <scope>NUCLEOTIDE SEQUENCE</scope>
</reference>
<organism evidence="2">
    <name type="scientific">freshwater metagenome</name>
    <dbReference type="NCBI Taxonomy" id="449393"/>
    <lineage>
        <taxon>unclassified sequences</taxon>
        <taxon>metagenomes</taxon>
        <taxon>ecological metagenomes</taxon>
    </lineage>
</organism>
<name>A0A6J7EFY1_9ZZZZ</name>
<dbReference type="EMBL" id="CAFBLQ010000200">
    <property type="protein sequence ID" value="CAB4882212.1"/>
    <property type="molecule type" value="Genomic_DNA"/>
</dbReference>
<dbReference type="CDD" id="cd00761">
    <property type="entry name" value="Glyco_tranf_GTA_type"/>
    <property type="match status" value="1"/>
</dbReference>
<dbReference type="InterPro" id="IPR001173">
    <property type="entry name" value="Glyco_trans_2-like"/>
</dbReference>
<dbReference type="InterPro" id="IPR029044">
    <property type="entry name" value="Nucleotide-diphossugar_trans"/>
</dbReference>
<protein>
    <submittedName>
        <fullName evidence="2">Unannotated protein</fullName>
    </submittedName>
</protein>
<feature type="domain" description="Glycosyltransferase 2-like" evidence="1">
    <location>
        <begin position="56"/>
        <end position="164"/>
    </location>
</feature>
<dbReference type="Gene3D" id="3.90.550.10">
    <property type="entry name" value="Spore Coat Polysaccharide Biosynthesis Protein SpsA, Chain A"/>
    <property type="match status" value="1"/>
</dbReference>
<accession>A0A6J7EFY1</accession>
<gene>
    <name evidence="2" type="ORF">UFOPK3423_01459</name>
</gene>
<evidence type="ECO:0000259" key="1">
    <source>
        <dbReference type="Pfam" id="PF00535"/>
    </source>
</evidence>
<dbReference type="Pfam" id="PF00535">
    <property type="entry name" value="Glycos_transf_2"/>
    <property type="match status" value="1"/>
</dbReference>
<dbReference type="SUPFAM" id="SSF53448">
    <property type="entry name" value="Nucleotide-diphospho-sugar transferases"/>
    <property type="match status" value="1"/>
</dbReference>
<dbReference type="AlphaFoldDB" id="A0A6J7EFY1"/>